<dbReference type="AlphaFoldDB" id="A0A087UUP9"/>
<evidence type="ECO:0000313" key="1">
    <source>
        <dbReference type="EMBL" id="KFM81088.1"/>
    </source>
</evidence>
<evidence type="ECO:0000313" key="2">
    <source>
        <dbReference type="Proteomes" id="UP000054359"/>
    </source>
</evidence>
<dbReference type="Proteomes" id="UP000054359">
    <property type="component" value="Unassembled WGS sequence"/>
</dbReference>
<name>A0A087UUP9_STEMI</name>
<keyword evidence="2" id="KW-1185">Reference proteome</keyword>
<feature type="non-terminal residue" evidence="1">
    <location>
        <position position="78"/>
    </location>
</feature>
<dbReference type="EMBL" id="KK121731">
    <property type="protein sequence ID" value="KFM81088.1"/>
    <property type="molecule type" value="Genomic_DNA"/>
</dbReference>
<protein>
    <submittedName>
        <fullName evidence="1">Uncharacterized protein</fullName>
    </submittedName>
</protein>
<sequence>MNFVTNWIFVMFLRLKMEELHLLCFTSVELQNKTTWILPFSTVLYCGSLRIIWYLHINATTLEDVAKFSECAKLWQPC</sequence>
<reference evidence="1 2" key="1">
    <citation type="submission" date="2013-11" db="EMBL/GenBank/DDBJ databases">
        <title>Genome sequencing of Stegodyphus mimosarum.</title>
        <authorList>
            <person name="Bechsgaard J."/>
        </authorList>
    </citation>
    <scope>NUCLEOTIDE SEQUENCE [LARGE SCALE GENOMIC DNA]</scope>
</reference>
<gene>
    <name evidence="1" type="ORF">X975_00972</name>
</gene>
<organism evidence="1 2">
    <name type="scientific">Stegodyphus mimosarum</name>
    <name type="common">African social velvet spider</name>
    <dbReference type="NCBI Taxonomy" id="407821"/>
    <lineage>
        <taxon>Eukaryota</taxon>
        <taxon>Metazoa</taxon>
        <taxon>Ecdysozoa</taxon>
        <taxon>Arthropoda</taxon>
        <taxon>Chelicerata</taxon>
        <taxon>Arachnida</taxon>
        <taxon>Araneae</taxon>
        <taxon>Araneomorphae</taxon>
        <taxon>Entelegynae</taxon>
        <taxon>Eresoidea</taxon>
        <taxon>Eresidae</taxon>
        <taxon>Stegodyphus</taxon>
    </lineage>
</organism>
<accession>A0A087UUP9</accession>
<proteinExistence type="predicted"/>